<evidence type="ECO:0000256" key="6">
    <source>
        <dbReference type="ARBA" id="ARBA00023033"/>
    </source>
</evidence>
<comment type="similarity">
    <text evidence="1">Belongs to the cytochrome P450 family.</text>
</comment>
<dbReference type="InterPro" id="IPR002397">
    <property type="entry name" value="Cyt_P450_B"/>
</dbReference>
<accession>A0A6J6GBX1</accession>
<evidence type="ECO:0000256" key="1">
    <source>
        <dbReference type="ARBA" id="ARBA00010617"/>
    </source>
</evidence>
<evidence type="ECO:0000313" key="7">
    <source>
        <dbReference type="EMBL" id="CAB4598772.1"/>
    </source>
</evidence>
<dbReference type="Gene3D" id="1.10.630.10">
    <property type="entry name" value="Cytochrome P450"/>
    <property type="match status" value="1"/>
</dbReference>
<dbReference type="GO" id="GO:0020037">
    <property type="term" value="F:heme binding"/>
    <property type="evidence" value="ECO:0007669"/>
    <property type="project" value="InterPro"/>
</dbReference>
<keyword evidence="5" id="KW-0408">Iron</keyword>
<evidence type="ECO:0000256" key="2">
    <source>
        <dbReference type="ARBA" id="ARBA00022617"/>
    </source>
</evidence>
<dbReference type="EMBL" id="CAEZUE010000141">
    <property type="protein sequence ID" value="CAB4598772.1"/>
    <property type="molecule type" value="Genomic_DNA"/>
</dbReference>
<dbReference type="CDD" id="cd20625">
    <property type="entry name" value="CYP164-like"/>
    <property type="match status" value="1"/>
</dbReference>
<dbReference type="PANTHER" id="PTHR46696">
    <property type="entry name" value="P450, PUTATIVE (EUROFUNG)-RELATED"/>
    <property type="match status" value="1"/>
</dbReference>
<evidence type="ECO:0000256" key="3">
    <source>
        <dbReference type="ARBA" id="ARBA00022723"/>
    </source>
</evidence>
<protein>
    <submittedName>
        <fullName evidence="7">Unannotated protein</fullName>
    </submittedName>
</protein>
<keyword evidence="6" id="KW-0503">Monooxygenase</keyword>
<sequence>MIDFQSAEFHDDPYPALADLRTHGKPVWHEETGMFLAARHADANAVLRDKNLGRIFTPRTPEDDWFDFNWLHADSILDSEPPKHTRLKSLISKAFNPTTIRALQPDIERLATGLLDAAERQLGDTGEFDLIGDLAEPLPVKVIAFMLGFPESDEHLLRPWSQAIVKMYEVSPTEQHKADARAAAHEFAEYVHSLMLERKANPGSDLISVLTAVEDDGRTLSTHELIATCVLLLNAGHEASVNGFGNGAVAALQRPDALQPLRDDPRGVAPTAVEEFLRFDAPLQLFERTATADTEIGGVRIATGQKIAALLGSANRDESVFDDATNMNLGRPRNPHIGFGAGIHFCIGAPLARLEMNVLLPAVFERFPHLDLTRTPERRPGFVLRGYQSISVTA</sequence>
<keyword evidence="2" id="KW-0349">Heme</keyword>
<dbReference type="SUPFAM" id="SSF48264">
    <property type="entry name" value="Cytochrome P450"/>
    <property type="match status" value="1"/>
</dbReference>
<dbReference type="GO" id="GO:0004497">
    <property type="term" value="F:monooxygenase activity"/>
    <property type="evidence" value="ECO:0007669"/>
    <property type="project" value="UniProtKB-KW"/>
</dbReference>
<evidence type="ECO:0000256" key="5">
    <source>
        <dbReference type="ARBA" id="ARBA00023004"/>
    </source>
</evidence>
<organism evidence="7">
    <name type="scientific">freshwater metagenome</name>
    <dbReference type="NCBI Taxonomy" id="449393"/>
    <lineage>
        <taxon>unclassified sequences</taxon>
        <taxon>metagenomes</taxon>
        <taxon>ecological metagenomes</taxon>
    </lineage>
</organism>
<name>A0A6J6GBX1_9ZZZZ</name>
<dbReference type="InterPro" id="IPR001128">
    <property type="entry name" value="Cyt_P450"/>
</dbReference>
<proteinExistence type="inferred from homology"/>
<dbReference type="Pfam" id="PF00067">
    <property type="entry name" value="p450"/>
    <property type="match status" value="1"/>
</dbReference>
<dbReference type="InterPro" id="IPR036396">
    <property type="entry name" value="Cyt_P450_sf"/>
</dbReference>
<dbReference type="PRINTS" id="PR00359">
    <property type="entry name" value="BP450"/>
</dbReference>
<reference evidence="7" key="1">
    <citation type="submission" date="2020-05" db="EMBL/GenBank/DDBJ databases">
        <authorList>
            <person name="Chiriac C."/>
            <person name="Salcher M."/>
            <person name="Ghai R."/>
            <person name="Kavagutti S V."/>
        </authorList>
    </citation>
    <scope>NUCLEOTIDE SEQUENCE</scope>
</reference>
<dbReference type="PANTHER" id="PTHR46696:SF1">
    <property type="entry name" value="CYTOCHROME P450 YJIB-RELATED"/>
    <property type="match status" value="1"/>
</dbReference>
<gene>
    <name evidence="7" type="ORF">UFOPK1788_00960</name>
</gene>
<dbReference type="FunFam" id="1.10.630.10:FF:000018">
    <property type="entry name" value="Cytochrome P450 monooxygenase"/>
    <property type="match status" value="1"/>
</dbReference>
<dbReference type="InterPro" id="IPR017972">
    <property type="entry name" value="Cyt_P450_CS"/>
</dbReference>
<dbReference type="GO" id="GO:0016705">
    <property type="term" value="F:oxidoreductase activity, acting on paired donors, with incorporation or reduction of molecular oxygen"/>
    <property type="evidence" value="ECO:0007669"/>
    <property type="project" value="InterPro"/>
</dbReference>
<evidence type="ECO:0000256" key="4">
    <source>
        <dbReference type="ARBA" id="ARBA00023002"/>
    </source>
</evidence>
<keyword evidence="4" id="KW-0560">Oxidoreductase</keyword>
<dbReference type="GO" id="GO:0005506">
    <property type="term" value="F:iron ion binding"/>
    <property type="evidence" value="ECO:0007669"/>
    <property type="project" value="InterPro"/>
</dbReference>
<dbReference type="AlphaFoldDB" id="A0A6J6GBX1"/>
<dbReference type="PROSITE" id="PS00086">
    <property type="entry name" value="CYTOCHROME_P450"/>
    <property type="match status" value="1"/>
</dbReference>
<keyword evidence="3" id="KW-0479">Metal-binding</keyword>